<evidence type="ECO:0000313" key="8">
    <source>
        <dbReference type="Proteomes" id="UP001056132"/>
    </source>
</evidence>
<evidence type="ECO:0000313" key="5">
    <source>
        <dbReference type="EMBL" id="TSP14664.1"/>
    </source>
</evidence>
<evidence type="ECO:0000256" key="1">
    <source>
        <dbReference type="ARBA" id="ARBA00022737"/>
    </source>
</evidence>
<sequence length="234" mass="24290">MSLLLPTPTMPSCPAPAAGRRAGPFRAVAGVLAMAGALLAAPALAQSGPMSLTPPPAPGSGPRSADPGMVPAEKAVKDKRYDDAVQDFDRVLAANPRNAQARFQRAWSLAQAGREDDAIKAFSEMAQDFPELPEPHNNLALLYAKRGDLKRAEAELLAALDARPDYAIAYSNLGDVYRRLAEQAYSQAVKRNPKDTRAAAALQQVRPAAAAPAPSGGAGTPSAKPAPASAPAAH</sequence>
<evidence type="ECO:0000313" key="7">
    <source>
        <dbReference type="Proteomes" id="UP000318943"/>
    </source>
</evidence>
<dbReference type="SMART" id="SM00028">
    <property type="entry name" value="TPR"/>
    <property type="match status" value="4"/>
</dbReference>
<dbReference type="PROSITE" id="PS50005">
    <property type="entry name" value="TPR"/>
    <property type="match status" value="1"/>
</dbReference>
<feature type="region of interest" description="Disordered" evidence="4">
    <location>
        <begin position="49"/>
        <end position="70"/>
    </location>
</feature>
<dbReference type="PANTHER" id="PTHR44858">
    <property type="entry name" value="TETRATRICOPEPTIDE REPEAT PROTEIN 6"/>
    <property type="match status" value="1"/>
</dbReference>
<dbReference type="EMBL" id="CP097330">
    <property type="protein sequence ID" value="URF05258.1"/>
    <property type="molecule type" value="Genomic_DNA"/>
</dbReference>
<accession>A0AAE9I277</accession>
<dbReference type="EMBL" id="VCIZ01000001">
    <property type="protein sequence ID" value="TSP14664.1"/>
    <property type="molecule type" value="Genomic_DNA"/>
</dbReference>
<feature type="compositionally biased region" description="Low complexity" evidence="4">
    <location>
        <begin position="198"/>
        <end position="234"/>
    </location>
</feature>
<gene>
    <name evidence="5" type="ORF">FGG12_03220</name>
    <name evidence="6" type="ORF">M5D45_05395</name>
</gene>
<organism evidence="6 8">
    <name type="scientific">Cupriavidus campinensis</name>
    <dbReference type="NCBI Taxonomy" id="151783"/>
    <lineage>
        <taxon>Bacteria</taxon>
        <taxon>Pseudomonadati</taxon>
        <taxon>Pseudomonadota</taxon>
        <taxon>Betaproteobacteria</taxon>
        <taxon>Burkholderiales</taxon>
        <taxon>Burkholderiaceae</taxon>
        <taxon>Cupriavidus</taxon>
    </lineage>
</organism>
<name>A0AAE9I277_9BURK</name>
<dbReference type="SUPFAM" id="SSF48452">
    <property type="entry name" value="TPR-like"/>
    <property type="match status" value="1"/>
</dbReference>
<protein>
    <submittedName>
        <fullName evidence="6">Tetratricopeptide repeat protein</fullName>
    </submittedName>
</protein>
<proteinExistence type="predicted"/>
<keyword evidence="2 3" id="KW-0802">TPR repeat</keyword>
<dbReference type="AlphaFoldDB" id="A0AAE9I277"/>
<dbReference type="Pfam" id="PF13432">
    <property type="entry name" value="TPR_16"/>
    <property type="match status" value="2"/>
</dbReference>
<dbReference type="KEGG" id="ccam:M5D45_05395"/>
<dbReference type="PANTHER" id="PTHR44858:SF1">
    <property type="entry name" value="UDP-N-ACETYLGLUCOSAMINE--PEPTIDE N-ACETYLGLUCOSAMINYLTRANSFERASE SPINDLY-RELATED"/>
    <property type="match status" value="1"/>
</dbReference>
<reference evidence="6" key="3">
    <citation type="submission" date="2022-05" db="EMBL/GenBank/DDBJ databases">
        <authorList>
            <person name="Kunte H.-J."/>
        </authorList>
    </citation>
    <scope>NUCLEOTIDE SEQUENCE</scope>
    <source>
        <strain evidence="6">G5</strain>
    </source>
</reference>
<evidence type="ECO:0000313" key="6">
    <source>
        <dbReference type="EMBL" id="URF05258.1"/>
    </source>
</evidence>
<dbReference type="InterPro" id="IPR011990">
    <property type="entry name" value="TPR-like_helical_dom_sf"/>
</dbReference>
<dbReference type="InterPro" id="IPR019734">
    <property type="entry name" value="TPR_rpt"/>
</dbReference>
<feature type="repeat" description="TPR" evidence="3">
    <location>
        <begin position="133"/>
        <end position="166"/>
    </location>
</feature>
<reference evidence="6" key="2">
    <citation type="journal article" date="2022" name="Microbiol. Resour. Announc.">
        <title>Genome Sequence of Cupriavidus campinensis Strain G5, a Member of a Bacterial Consortium Capable of Polyethylene Degradation.</title>
        <authorList>
            <person name="Schneider B."/>
            <person name="Pfeiffer F."/>
            <person name="Dyall-Smith M."/>
            <person name="Kunte H.J."/>
        </authorList>
    </citation>
    <scope>NUCLEOTIDE SEQUENCE</scope>
    <source>
        <strain evidence="6">G5</strain>
    </source>
</reference>
<dbReference type="RefSeq" id="WP_144196000.1">
    <property type="nucleotide sequence ID" value="NZ_CAJPVH010000007.1"/>
</dbReference>
<dbReference type="Proteomes" id="UP001056132">
    <property type="component" value="Chromosome 1"/>
</dbReference>
<dbReference type="InterPro" id="IPR050498">
    <property type="entry name" value="Ycf3"/>
</dbReference>
<dbReference type="Proteomes" id="UP000318943">
    <property type="component" value="Unassembled WGS sequence"/>
</dbReference>
<feature type="region of interest" description="Disordered" evidence="4">
    <location>
        <begin position="191"/>
        <end position="234"/>
    </location>
</feature>
<dbReference type="Gene3D" id="1.25.40.10">
    <property type="entry name" value="Tetratricopeptide repeat domain"/>
    <property type="match status" value="2"/>
</dbReference>
<evidence type="ECO:0000256" key="4">
    <source>
        <dbReference type="SAM" id="MobiDB-lite"/>
    </source>
</evidence>
<reference evidence="5 7" key="1">
    <citation type="submission" date="2019-05" db="EMBL/GenBank/DDBJ databases">
        <title>Whole genome sequence analysis of Cupriavidus campinensis S14E4C strain.</title>
        <authorList>
            <person name="Abbaszade G."/>
            <person name="Szabo A."/>
            <person name="Toumi M."/>
            <person name="Toth E."/>
        </authorList>
    </citation>
    <scope>NUCLEOTIDE SEQUENCE [LARGE SCALE GENOMIC DNA]</scope>
    <source>
        <strain evidence="5 7">S14E4C</strain>
    </source>
</reference>
<keyword evidence="7" id="KW-1185">Reference proteome</keyword>
<evidence type="ECO:0000256" key="2">
    <source>
        <dbReference type="ARBA" id="ARBA00022803"/>
    </source>
</evidence>
<keyword evidence="1" id="KW-0677">Repeat</keyword>
<evidence type="ECO:0000256" key="3">
    <source>
        <dbReference type="PROSITE-ProRule" id="PRU00339"/>
    </source>
</evidence>